<gene>
    <name evidence="6" type="ORF">LSINAPIS_LOCUS5169</name>
</gene>
<dbReference type="GO" id="GO:0007266">
    <property type="term" value="P:Rho protein signal transduction"/>
    <property type="evidence" value="ECO:0007669"/>
    <property type="project" value="InterPro"/>
</dbReference>
<comment type="subcellular location">
    <subcellularLocation>
        <location evidence="1">Cytoplasm</location>
    </subcellularLocation>
</comment>
<keyword evidence="7" id="KW-1185">Reference proteome</keyword>
<dbReference type="PANTHER" id="PTHR10980">
    <property type="entry name" value="RHO GDP-DISSOCIATION INHIBITOR"/>
    <property type="match status" value="1"/>
</dbReference>
<proteinExistence type="inferred from homology"/>
<dbReference type="PANTHER" id="PTHR10980:SF3">
    <property type="entry name" value="LD16419P"/>
    <property type="match status" value="1"/>
</dbReference>
<dbReference type="InterPro" id="IPR024792">
    <property type="entry name" value="RhoGDI_dom_sf"/>
</dbReference>
<keyword evidence="4" id="KW-0963">Cytoplasm</keyword>
<dbReference type="GO" id="GO:0005829">
    <property type="term" value="C:cytosol"/>
    <property type="evidence" value="ECO:0007669"/>
    <property type="project" value="TreeGrafter"/>
</dbReference>
<dbReference type="FunFam" id="2.70.50.30:FF:000004">
    <property type="entry name" value="Rho GDP-dissociation inhibitor 1"/>
    <property type="match status" value="1"/>
</dbReference>
<evidence type="ECO:0000256" key="5">
    <source>
        <dbReference type="SAM" id="MobiDB-lite"/>
    </source>
</evidence>
<dbReference type="AlphaFoldDB" id="A0A5E4Q750"/>
<dbReference type="InterPro" id="IPR000406">
    <property type="entry name" value="Rho_GDI"/>
</dbReference>
<organism evidence="6 7">
    <name type="scientific">Leptidea sinapis</name>
    <dbReference type="NCBI Taxonomy" id="189913"/>
    <lineage>
        <taxon>Eukaryota</taxon>
        <taxon>Metazoa</taxon>
        <taxon>Ecdysozoa</taxon>
        <taxon>Arthropoda</taxon>
        <taxon>Hexapoda</taxon>
        <taxon>Insecta</taxon>
        <taxon>Pterygota</taxon>
        <taxon>Neoptera</taxon>
        <taxon>Endopterygota</taxon>
        <taxon>Lepidoptera</taxon>
        <taxon>Glossata</taxon>
        <taxon>Ditrysia</taxon>
        <taxon>Papilionoidea</taxon>
        <taxon>Pieridae</taxon>
        <taxon>Dismorphiinae</taxon>
        <taxon>Leptidea</taxon>
    </lineage>
</organism>
<feature type="region of interest" description="Disordered" evidence="5">
    <location>
        <begin position="1"/>
        <end position="29"/>
    </location>
</feature>
<dbReference type="GO" id="GO:0005096">
    <property type="term" value="F:GTPase activator activity"/>
    <property type="evidence" value="ECO:0007669"/>
    <property type="project" value="UniProtKB-KW"/>
</dbReference>
<evidence type="ECO:0000256" key="4">
    <source>
        <dbReference type="ARBA" id="ARBA00022490"/>
    </source>
</evidence>
<comment type="similarity">
    <text evidence="2">Belongs to the Rho GDI family.</text>
</comment>
<dbReference type="EMBL" id="FZQP02001437">
    <property type="protein sequence ID" value="VVC92815.1"/>
    <property type="molecule type" value="Genomic_DNA"/>
</dbReference>
<dbReference type="SUPFAM" id="SSF81296">
    <property type="entry name" value="E set domains"/>
    <property type="match status" value="1"/>
</dbReference>
<dbReference type="Proteomes" id="UP000324832">
    <property type="component" value="Unassembled WGS sequence"/>
</dbReference>
<evidence type="ECO:0000313" key="7">
    <source>
        <dbReference type="Proteomes" id="UP000324832"/>
    </source>
</evidence>
<dbReference type="GO" id="GO:0016020">
    <property type="term" value="C:membrane"/>
    <property type="evidence" value="ECO:0007669"/>
    <property type="project" value="TreeGrafter"/>
</dbReference>
<evidence type="ECO:0000313" key="6">
    <source>
        <dbReference type="EMBL" id="VVC92815.1"/>
    </source>
</evidence>
<dbReference type="Pfam" id="PF02115">
    <property type="entry name" value="Rho_GDI"/>
    <property type="match status" value="1"/>
</dbReference>
<evidence type="ECO:0008006" key="8">
    <source>
        <dbReference type="Google" id="ProtNLM"/>
    </source>
</evidence>
<evidence type="ECO:0000256" key="1">
    <source>
        <dbReference type="ARBA" id="ARBA00004496"/>
    </source>
</evidence>
<accession>A0A5E4Q750</accession>
<sequence length="63" mass="7340">MTHMVGSYPPKTEIQSYTTPPEDAPSGMMARGSYTVNSLFTDDDKNVHLQWEWTFEIKKDWKD</sequence>
<reference evidence="6 7" key="1">
    <citation type="submission" date="2017-07" db="EMBL/GenBank/DDBJ databases">
        <authorList>
            <person name="Talla V."/>
            <person name="Backstrom N."/>
        </authorList>
    </citation>
    <scope>NUCLEOTIDE SEQUENCE [LARGE SCALE GENOMIC DNA]</scope>
</reference>
<dbReference type="GO" id="GO:0005094">
    <property type="term" value="F:Rho GDP-dissociation inhibitor activity"/>
    <property type="evidence" value="ECO:0007669"/>
    <property type="project" value="InterPro"/>
</dbReference>
<name>A0A5E4Q750_9NEOP</name>
<dbReference type="InterPro" id="IPR014756">
    <property type="entry name" value="Ig_E-set"/>
</dbReference>
<evidence type="ECO:0000256" key="3">
    <source>
        <dbReference type="ARBA" id="ARBA00022468"/>
    </source>
</evidence>
<protein>
    <recommendedName>
        <fullName evidence="8">Rho GDP-dissociation inhibitor 1</fullName>
    </recommendedName>
</protein>
<dbReference type="Gene3D" id="2.70.50.30">
    <property type="entry name" value="Coagulation Factor XIII, subunit A, domain 1"/>
    <property type="match status" value="1"/>
</dbReference>
<keyword evidence="3" id="KW-0343">GTPase activation</keyword>
<evidence type="ECO:0000256" key="2">
    <source>
        <dbReference type="ARBA" id="ARBA00009758"/>
    </source>
</evidence>